<comment type="subunit">
    <text evidence="11">NDH-1 is composed of 14 different subunits. Subunits NuoA, H, J, K, L, M, N constitute the membrane sector of the complex.</text>
</comment>
<keyword evidence="14" id="KW-1185">Reference proteome</keyword>
<comment type="subcellular location">
    <subcellularLocation>
        <location evidence="11 12">Cell membrane</location>
        <topology evidence="11 12">Multi-pass membrane protein</topology>
    </subcellularLocation>
    <subcellularLocation>
        <location evidence="1">Membrane</location>
        <topology evidence="1">Multi-pass membrane protein</topology>
    </subcellularLocation>
</comment>
<dbReference type="Gene3D" id="1.20.58.1610">
    <property type="entry name" value="NADH:ubiquinone/plastoquinone oxidoreductase, chain 3"/>
    <property type="match status" value="1"/>
</dbReference>
<evidence type="ECO:0000256" key="2">
    <source>
        <dbReference type="ARBA" id="ARBA00008472"/>
    </source>
</evidence>
<keyword evidence="11" id="KW-0830">Ubiquinone</keyword>
<evidence type="ECO:0000256" key="1">
    <source>
        <dbReference type="ARBA" id="ARBA00004141"/>
    </source>
</evidence>
<accession>A0A7S7LVT6</accession>
<evidence type="ECO:0000256" key="12">
    <source>
        <dbReference type="RuleBase" id="RU003639"/>
    </source>
</evidence>
<dbReference type="GO" id="GO:0050136">
    <property type="term" value="F:NADH dehydrogenase (quinone) (non-electrogenic) activity"/>
    <property type="evidence" value="ECO:0007669"/>
    <property type="project" value="UniProtKB-UniRule"/>
</dbReference>
<gene>
    <name evidence="13" type="primary">ndhC</name>
    <name evidence="11" type="synonym">nuoA</name>
    <name evidence="13" type="ORF">HUE88_01365</name>
</gene>
<comment type="similarity">
    <text evidence="2 11 12">Belongs to the complex I subunit 3 family.</text>
</comment>
<dbReference type="Pfam" id="PF00507">
    <property type="entry name" value="Oxidored_q4"/>
    <property type="match status" value="1"/>
</dbReference>
<evidence type="ECO:0000256" key="10">
    <source>
        <dbReference type="ARBA" id="ARBA00023136"/>
    </source>
</evidence>
<proteinExistence type="inferred from homology"/>
<dbReference type="PANTHER" id="PTHR11058:SF22">
    <property type="entry name" value="NADH-QUINONE OXIDOREDUCTASE SUBUNIT A"/>
    <property type="match status" value="1"/>
</dbReference>
<evidence type="ECO:0000313" key="14">
    <source>
        <dbReference type="Proteomes" id="UP000593994"/>
    </source>
</evidence>
<dbReference type="RefSeq" id="WP_194370359.1">
    <property type="nucleotide sequence ID" value="NZ_CP054492.1"/>
</dbReference>
<keyword evidence="7 11" id="KW-1278">Translocase</keyword>
<comment type="catalytic activity">
    <reaction evidence="11 12">
        <text>a quinone + NADH + 5 H(+)(in) = a quinol + NAD(+) + 4 H(+)(out)</text>
        <dbReference type="Rhea" id="RHEA:57888"/>
        <dbReference type="ChEBI" id="CHEBI:15378"/>
        <dbReference type="ChEBI" id="CHEBI:24646"/>
        <dbReference type="ChEBI" id="CHEBI:57540"/>
        <dbReference type="ChEBI" id="CHEBI:57945"/>
        <dbReference type="ChEBI" id="CHEBI:132124"/>
    </reaction>
</comment>
<protein>
    <recommendedName>
        <fullName evidence="11">NADH-quinone oxidoreductase subunit A</fullName>
        <ecNumber evidence="11">7.1.1.-</ecNumber>
    </recommendedName>
    <alternativeName>
        <fullName evidence="11">NADH dehydrogenase I subunit A</fullName>
    </alternativeName>
    <alternativeName>
        <fullName evidence="11">NDH-1 subunit A</fullName>
    </alternativeName>
    <alternativeName>
        <fullName evidence="11">NUO1</fullName>
    </alternativeName>
</protein>
<evidence type="ECO:0000256" key="5">
    <source>
        <dbReference type="ARBA" id="ARBA00022692"/>
    </source>
</evidence>
<keyword evidence="4 11" id="KW-1003">Cell membrane</keyword>
<dbReference type="GO" id="GO:0030964">
    <property type="term" value="C:NADH dehydrogenase complex"/>
    <property type="evidence" value="ECO:0007669"/>
    <property type="project" value="TreeGrafter"/>
</dbReference>
<dbReference type="EMBL" id="CP054492">
    <property type="protein sequence ID" value="QOY52373.1"/>
    <property type="molecule type" value="Genomic_DNA"/>
</dbReference>
<dbReference type="GO" id="GO:0005886">
    <property type="term" value="C:plasma membrane"/>
    <property type="evidence" value="ECO:0007669"/>
    <property type="project" value="UniProtKB-SubCell"/>
</dbReference>
<organism evidence="13 14">
    <name type="scientific">Candidatus Sulfurimonas baltica</name>
    <dbReference type="NCBI Taxonomy" id="2740404"/>
    <lineage>
        <taxon>Bacteria</taxon>
        <taxon>Pseudomonadati</taxon>
        <taxon>Campylobacterota</taxon>
        <taxon>Epsilonproteobacteria</taxon>
        <taxon>Campylobacterales</taxon>
        <taxon>Sulfurimonadaceae</taxon>
        <taxon>Sulfurimonas</taxon>
    </lineage>
</organism>
<reference evidence="13 14" key="1">
    <citation type="submission" date="2020-05" db="EMBL/GenBank/DDBJ databases">
        <title>Sulfurimonas marisnigri, sp. nov., and Sulfurimonas baltica, sp. nov., manganese oxide reducing chemolithoautotrophs of the class Epsilonproteobacteria isolated from the pelagic redoxclines of the Black and Baltic Seas and emended description of the genus Sulfurimonas.</title>
        <authorList>
            <person name="Henkel J.V."/>
            <person name="Laudan C."/>
            <person name="Werner J."/>
            <person name="Neu T."/>
            <person name="Plewe S."/>
            <person name="Sproer C."/>
            <person name="Bunk B."/>
            <person name="Schulz-Vogt H.N."/>
        </authorList>
    </citation>
    <scope>NUCLEOTIDE SEQUENCE [LARGE SCALE GENOMIC DNA]</scope>
    <source>
        <strain evidence="13 14">GD2</strain>
    </source>
</reference>
<keyword evidence="5 11" id="KW-0812">Transmembrane</keyword>
<keyword evidence="9 11" id="KW-0520">NAD</keyword>
<evidence type="ECO:0000256" key="9">
    <source>
        <dbReference type="ARBA" id="ARBA00023027"/>
    </source>
</evidence>
<dbReference type="AlphaFoldDB" id="A0A7S7LVT6"/>
<name>A0A7S7LVT6_9BACT</name>
<dbReference type="EC" id="7.1.1.-" evidence="11"/>
<feature type="transmembrane region" description="Helical" evidence="11">
    <location>
        <begin position="6"/>
        <end position="25"/>
    </location>
</feature>
<comment type="function">
    <text evidence="11">NDH-1 shuttles electrons from NADH, via FMN and iron-sulfur (Fe-S) centers, to quinones in the respiratory chain. The immediate electron acceptor for the enzyme in this species is believed to be ubiquinone. Couples the redox reaction to proton translocation (for every two electrons transferred, four hydrogen ions are translocated across the cytoplasmic membrane), and thus conserves the redox energy in a proton gradient.</text>
</comment>
<evidence type="ECO:0000256" key="7">
    <source>
        <dbReference type="ARBA" id="ARBA00022967"/>
    </source>
</evidence>
<keyword evidence="10 11" id="KW-0472">Membrane</keyword>
<keyword evidence="6 11" id="KW-0874">Quinone</keyword>
<dbReference type="InterPro" id="IPR000440">
    <property type="entry name" value="NADH_UbQ/plastoQ_OxRdtase_su3"/>
</dbReference>
<dbReference type="HAMAP" id="MF_01394">
    <property type="entry name" value="NDH1_NuoA"/>
    <property type="match status" value="1"/>
</dbReference>
<feature type="transmembrane region" description="Helical" evidence="11">
    <location>
        <begin position="90"/>
        <end position="112"/>
    </location>
</feature>
<feature type="transmembrane region" description="Helical" evidence="11">
    <location>
        <begin position="62"/>
        <end position="84"/>
    </location>
</feature>
<evidence type="ECO:0000313" key="13">
    <source>
        <dbReference type="EMBL" id="QOY52373.1"/>
    </source>
</evidence>
<dbReference type="GO" id="GO:0008137">
    <property type="term" value="F:NADH dehydrogenase (ubiquinone) activity"/>
    <property type="evidence" value="ECO:0007669"/>
    <property type="project" value="InterPro"/>
</dbReference>
<dbReference type="InterPro" id="IPR038430">
    <property type="entry name" value="NDAH_ubi_oxred_su3_sf"/>
</dbReference>
<sequence>MNYNFYLPLAVILTLTVAIPFLFHLSRYIGEKSKQGNSINQTYESGIKKTYKDSFERFNIKYYLVAIIFVIFDVEILFMFPWAVTLRETGLLGLFEMFTFMALLLAGLIYIYKKGALRWS</sequence>
<keyword evidence="3 11" id="KW-0813">Transport</keyword>
<evidence type="ECO:0000256" key="3">
    <source>
        <dbReference type="ARBA" id="ARBA00022448"/>
    </source>
</evidence>
<dbReference type="InterPro" id="IPR023043">
    <property type="entry name" value="NAD(P)H_OxRDtase_bac/plastid"/>
</dbReference>
<keyword evidence="8 11" id="KW-1133">Transmembrane helix</keyword>
<dbReference type="KEGG" id="sbal:HUE88_01365"/>
<evidence type="ECO:0000256" key="8">
    <source>
        <dbReference type="ARBA" id="ARBA00022989"/>
    </source>
</evidence>
<dbReference type="GO" id="GO:0048038">
    <property type="term" value="F:quinone binding"/>
    <property type="evidence" value="ECO:0007669"/>
    <property type="project" value="UniProtKB-KW"/>
</dbReference>
<dbReference type="Proteomes" id="UP000593994">
    <property type="component" value="Chromosome"/>
</dbReference>
<evidence type="ECO:0000256" key="6">
    <source>
        <dbReference type="ARBA" id="ARBA00022719"/>
    </source>
</evidence>
<evidence type="ECO:0000256" key="4">
    <source>
        <dbReference type="ARBA" id="ARBA00022475"/>
    </source>
</evidence>
<evidence type="ECO:0000256" key="11">
    <source>
        <dbReference type="HAMAP-Rule" id="MF_01394"/>
    </source>
</evidence>
<dbReference type="PANTHER" id="PTHR11058">
    <property type="entry name" value="NADH-UBIQUINONE OXIDOREDUCTASE CHAIN 3"/>
    <property type="match status" value="1"/>
</dbReference>